<dbReference type="AlphaFoldDB" id="A0A0L0C2U2"/>
<dbReference type="Pfam" id="PF14648">
    <property type="entry name" value="FAM91_C"/>
    <property type="match status" value="1"/>
</dbReference>
<dbReference type="STRING" id="7375.A0A0L0C2U2"/>
<dbReference type="PANTHER" id="PTHR28441:SF2">
    <property type="entry name" value="PROTEIN FAM91A1"/>
    <property type="match status" value="1"/>
</dbReference>
<feature type="domain" description="FAM91 C-terminal" evidence="4">
    <location>
        <begin position="444"/>
        <end position="961"/>
    </location>
</feature>
<evidence type="ECO:0000259" key="3">
    <source>
        <dbReference type="Pfam" id="PF14647"/>
    </source>
</evidence>
<dbReference type="InterPro" id="IPR028097">
    <property type="entry name" value="FAM91_C_dom"/>
</dbReference>
<dbReference type="Pfam" id="PF14647">
    <property type="entry name" value="FAM91_N"/>
    <property type="match status" value="1"/>
</dbReference>
<dbReference type="OMA" id="HQPYRQI"/>
<organism evidence="5 6">
    <name type="scientific">Lucilia cuprina</name>
    <name type="common">Green bottle fly</name>
    <name type="synonym">Australian sheep blowfly</name>
    <dbReference type="NCBI Taxonomy" id="7375"/>
    <lineage>
        <taxon>Eukaryota</taxon>
        <taxon>Metazoa</taxon>
        <taxon>Ecdysozoa</taxon>
        <taxon>Arthropoda</taxon>
        <taxon>Hexapoda</taxon>
        <taxon>Insecta</taxon>
        <taxon>Pterygota</taxon>
        <taxon>Neoptera</taxon>
        <taxon>Endopterygota</taxon>
        <taxon>Diptera</taxon>
        <taxon>Brachycera</taxon>
        <taxon>Muscomorpha</taxon>
        <taxon>Oestroidea</taxon>
        <taxon>Calliphoridae</taxon>
        <taxon>Luciliinae</taxon>
        <taxon>Lucilia</taxon>
    </lineage>
</organism>
<evidence type="ECO:0008006" key="7">
    <source>
        <dbReference type="Google" id="ProtNLM"/>
    </source>
</evidence>
<feature type="compositionally biased region" description="Polar residues" evidence="2">
    <location>
        <begin position="310"/>
        <end position="320"/>
    </location>
</feature>
<sequence>MSNEKIAEDIANCVRKNVPWHLLPVHLKQILHNNQRDYEKYVFNYSLKNQLRFRGNLVNKIFRKEQRYYELLVTKSINTLGLFPYHLADIVTKGLRVTPFNYYLDVLSQLLKNDKSYDTLPNFTAADCLRVLGIGRNEYLSLISDLKTHTTRALLFTAKPNPLEFLPKFPQRIRIEPWWRVEVGFVLETDIRFVTPAERSLIDDLIDFGSQTAGKCDYHVMHNLYRKGLIYLDVPISGEDKISIPPLKNFVMNRVSGDYFENLLYKIFVSADEHMTISELAQMLQLELDSVKQAISLFCRLGFAQLKEQAASQDSPLNSQKYHESWDEFKREQTLAKEQPQITPLNYNNYATNTETDAANDSQIKAKEKPKDQDSSSIGYLSSDGNTSDFSFANMPTPSPQPTAKTSPQQNSDPELSSEIDDLSESTTKPSLKELLPESSPKTGKRVGFLFDSTLTAFLMMGNLSPGLKNHAVTMFEVGKLCEESMDTFLAELEKVSLLDAEGEGDVSRYFAHAVILRSTICSLRHLLPGGLDLLRLECLECLDQKTRDRVLEKKYKFIISSTPLTASLSHLFTIPFFGQYYRSSEASHMWTKLFYNHITGYGPPSLFLCRGTVLKTLPRIFLGYGKLLVNILHSDSYVINSENFRNLNDQLKNGCILLQGYGIRTPGELRYEAFPFNAKDKEQNKWINHKAVQRLREQLDLKHHCGYITFVNTGVADIGCENYEVEVKLKHPKSKLKALRKDNSIKETVPNKTKLEKEITEELPELPKDLMSPDTTEVCSFTRPANTMAATSPLHNLKTPDENYFASSPKNNEPSAVYTSEDCNELLASELAKCKPELVSQGSIEIPLDRTLPKTEESLINDSDEDMSEEQAEEWTLLDVNFGVPLFDVDCNTRICEQIVRHLCTEENLKELSQHSSAMSEKFYNFIKQCLYFEDERMEQLKIGKNLPHPRINLAFENGKVCYWNGR</sequence>
<dbReference type="Proteomes" id="UP000037069">
    <property type="component" value="Unassembled WGS sequence"/>
</dbReference>
<evidence type="ECO:0000256" key="1">
    <source>
        <dbReference type="ARBA" id="ARBA00010319"/>
    </source>
</evidence>
<feature type="compositionally biased region" description="Polar residues" evidence="2">
    <location>
        <begin position="340"/>
        <end position="363"/>
    </location>
</feature>
<comment type="similarity">
    <text evidence="1">Belongs to the FAM91 family.</text>
</comment>
<reference evidence="5 6" key="1">
    <citation type="journal article" date="2015" name="Nat. Commun.">
        <title>Lucilia cuprina genome unlocks parasitic fly biology to underpin future interventions.</title>
        <authorList>
            <person name="Anstead C.A."/>
            <person name="Korhonen P.K."/>
            <person name="Young N.D."/>
            <person name="Hall R.S."/>
            <person name="Jex A.R."/>
            <person name="Murali S.C."/>
            <person name="Hughes D.S."/>
            <person name="Lee S.F."/>
            <person name="Perry T."/>
            <person name="Stroehlein A.J."/>
            <person name="Ansell B.R."/>
            <person name="Breugelmans B."/>
            <person name="Hofmann A."/>
            <person name="Qu J."/>
            <person name="Dugan S."/>
            <person name="Lee S.L."/>
            <person name="Chao H."/>
            <person name="Dinh H."/>
            <person name="Han Y."/>
            <person name="Doddapaneni H.V."/>
            <person name="Worley K.C."/>
            <person name="Muzny D.M."/>
            <person name="Ioannidis P."/>
            <person name="Waterhouse R.M."/>
            <person name="Zdobnov E.M."/>
            <person name="James P.J."/>
            <person name="Bagnall N.H."/>
            <person name="Kotze A.C."/>
            <person name="Gibbs R.A."/>
            <person name="Richards S."/>
            <person name="Batterham P."/>
            <person name="Gasser R.B."/>
        </authorList>
    </citation>
    <scope>NUCLEOTIDE SEQUENCE [LARGE SCALE GENOMIC DNA]</scope>
    <source>
        <strain evidence="5 6">LS</strain>
        <tissue evidence="5">Full body</tissue>
    </source>
</reference>
<evidence type="ECO:0000256" key="2">
    <source>
        <dbReference type="SAM" id="MobiDB-lite"/>
    </source>
</evidence>
<evidence type="ECO:0000313" key="5">
    <source>
        <dbReference type="EMBL" id="KNC25734.1"/>
    </source>
</evidence>
<keyword evidence="6" id="KW-1185">Reference proteome</keyword>
<dbReference type="PANTHER" id="PTHR28441">
    <property type="entry name" value="PROTEIN FAM91A1"/>
    <property type="match status" value="1"/>
</dbReference>
<accession>A0A0L0C2U2</accession>
<feature type="domain" description="FAM91 N-terminal" evidence="3">
    <location>
        <begin position="13"/>
        <end position="326"/>
    </location>
</feature>
<feature type="compositionally biased region" description="Basic and acidic residues" evidence="2">
    <location>
        <begin position="321"/>
        <end position="335"/>
    </location>
</feature>
<feature type="compositionally biased region" description="Polar residues" evidence="2">
    <location>
        <begin position="375"/>
        <end position="411"/>
    </location>
</feature>
<dbReference type="OrthoDB" id="275996at2759"/>
<dbReference type="InterPro" id="IPR039199">
    <property type="entry name" value="FAM91"/>
</dbReference>
<feature type="region of interest" description="Disordered" evidence="2">
    <location>
        <begin position="310"/>
        <end position="440"/>
    </location>
</feature>
<feature type="compositionally biased region" description="Basic and acidic residues" evidence="2">
    <location>
        <begin position="364"/>
        <end position="374"/>
    </location>
</feature>
<protein>
    <recommendedName>
        <fullName evidence="7">Protein FAM91A1</fullName>
    </recommendedName>
</protein>
<gene>
    <name evidence="5" type="ORF">FF38_10391</name>
</gene>
<dbReference type="InterPro" id="IPR028091">
    <property type="entry name" value="FAM91_N_dom"/>
</dbReference>
<evidence type="ECO:0000259" key="4">
    <source>
        <dbReference type="Pfam" id="PF14648"/>
    </source>
</evidence>
<name>A0A0L0C2U2_LUCCU</name>
<dbReference type="EMBL" id="JRES01001072">
    <property type="protein sequence ID" value="KNC25734.1"/>
    <property type="molecule type" value="Genomic_DNA"/>
</dbReference>
<evidence type="ECO:0000313" key="6">
    <source>
        <dbReference type="Proteomes" id="UP000037069"/>
    </source>
</evidence>
<comment type="caution">
    <text evidence="5">The sequence shown here is derived from an EMBL/GenBank/DDBJ whole genome shotgun (WGS) entry which is preliminary data.</text>
</comment>
<proteinExistence type="inferred from homology"/>